<proteinExistence type="predicted"/>
<comment type="caution">
    <text evidence="2">The sequence shown here is derived from an EMBL/GenBank/DDBJ whole genome shotgun (WGS) entry which is preliminary data.</text>
</comment>
<reference evidence="2 3" key="1">
    <citation type="submission" date="2019-02" db="EMBL/GenBank/DDBJ databases">
        <title>Sequencing the genomes of 1000 actinobacteria strains.</title>
        <authorList>
            <person name="Klenk H.-P."/>
        </authorList>
    </citation>
    <scope>NUCLEOTIDE SEQUENCE [LARGE SCALE GENOMIC DNA]</scope>
    <source>
        <strain evidence="2 3">DSM 45162</strain>
    </source>
</reference>
<protein>
    <submittedName>
        <fullName evidence="2">BON domain-containing protein</fullName>
    </submittedName>
</protein>
<dbReference type="AlphaFoldDB" id="A0A4Q7ZJV8"/>
<dbReference type="RefSeq" id="WP_130510000.1">
    <property type="nucleotide sequence ID" value="NZ_SHKY01000001.1"/>
</dbReference>
<dbReference type="PROSITE" id="PS50914">
    <property type="entry name" value="BON"/>
    <property type="match status" value="1"/>
</dbReference>
<organism evidence="2 3">
    <name type="scientific">Krasilnikovia cinnamomea</name>
    <dbReference type="NCBI Taxonomy" id="349313"/>
    <lineage>
        <taxon>Bacteria</taxon>
        <taxon>Bacillati</taxon>
        <taxon>Actinomycetota</taxon>
        <taxon>Actinomycetes</taxon>
        <taxon>Micromonosporales</taxon>
        <taxon>Micromonosporaceae</taxon>
        <taxon>Krasilnikovia</taxon>
    </lineage>
</organism>
<dbReference type="InterPro" id="IPR007055">
    <property type="entry name" value="BON_dom"/>
</dbReference>
<dbReference type="EMBL" id="SHKY01000001">
    <property type="protein sequence ID" value="RZU51188.1"/>
    <property type="molecule type" value="Genomic_DNA"/>
</dbReference>
<dbReference type="OrthoDB" id="3403070at2"/>
<dbReference type="Pfam" id="PF04972">
    <property type="entry name" value="BON"/>
    <property type="match status" value="1"/>
</dbReference>
<sequence>MSSPHAAGDPDTRIAWQIVDRLGEHPQWRHQHVTVEVQNRVLILTGTVDSPDTRDALTASARTVHGVRDVCNMLDVSGTQDQRGQFGPSGWATENYGQQFYAGA</sequence>
<evidence type="ECO:0000313" key="2">
    <source>
        <dbReference type="EMBL" id="RZU51188.1"/>
    </source>
</evidence>
<feature type="domain" description="BON" evidence="1">
    <location>
        <begin position="10"/>
        <end position="78"/>
    </location>
</feature>
<name>A0A4Q7ZJV8_9ACTN</name>
<evidence type="ECO:0000259" key="1">
    <source>
        <dbReference type="PROSITE" id="PS50914"/>
    </source>
</evidence>
<dbReference type="Proteomes" id="UP000292564">
    <property type="component" value="Unassembled WGS sequence"/>
</dbReference>
<dbReference type="Gene3D" id="3.30.1340.30">
    <property type="match status" value="1"/>
</dbReference>
<evidence type="ECO:0000313" key="3">
    <source>
        <dbReference type="Proteomes" id="UP000292564"/>
    </source>
</evidence>
<gene>
    <name evidence="2" type="ORF">EV385_2990</name>
</gene>
<keyword evidence="3" id="KW-1185">Reference proteome</keyword>
<accession>A0A4Q7ZJV8</accession>